<keyword evidence="1" id="KW-0808">Transferase</keyword>
<evidence type="ECO:0000256" key="3">
    <source>
        <dbReference type="ARBA" id="ARBA00022777"/>
    </source>
</evidence>
<dbReference type="PROSITE" id="PS00108">
    <property type="entry name" value="PROTEIN_KINASE_ST"/>
    <property type="match status" value="1"/>
</dbReference>
<dbReference type="Gene3D" id="1.10.510.10">
    <property type="entry name" value="Transferase(Phosphotransferase) domain 1"/>
    <property type="match status" value="1"/>
</dbReference>
<accession>A0A8H8CJJ9</accession>
<dbReference type="GO" id="GO:0005737">
    <property type="term" value="C:cytoplasm"/>
    <property type="evidence" value="ECO:0007669"/>
    <property type="project" value="TreeGrafter"/>
</dbReference>
<dbReference type="OrthoDB" id="10252171at2759"/>
<comment type="similarity">
    <text evidence="5">Belongs to the protein kinase superfamily. Ser/Thr protein kinase family. GCN2 subfamily.</text>
</comment>
<dbReference type="InterPro" id="IPR008271">
    <property type="entry name" value="Ser/Thr_kinase_AS"/>
</dbReference>
<dbReference type="GO" id="GO:0004672">
    <property type="term" value="F:protein kinase activity"/>
    <property type="evidence" value="ECO:0007669"/>
    <property type="project" value="InterPro"/>
</dbReference>
<dbReference type="InterPro" id="IPR000719">
    <property type="entry name" value="Prot_kinase_dom"/>
</dbReference>
<feature type="domain" description="Protein kinase" evidence="6">
    <location>
        <begin position="1"/>
        <end position="108"/>
    </location>
</feature>
<keyword evidence="3" id="KW-0418">Kinase</keyword>
<dbReference type="InterPro" id="IPR050339">
    <property type="entry name" value="CC_SR_Kinase"/>
</dbReference>
<dbReference type="InterPro" id="IPR011009">
    <property type="entry name" value="Kinase-like_dom_sf"/>
</dbReference>
<evidence type="ECO:0000256" key="4">
    <source>
        <dbReference type="ARBA" id="ARBA00022840"/>
    </source>
</evidence>
<dbReference type="AlphaFoldDB" id="A0A8H8CJJ9"/>
<dbReference type="Pfam" id="PF00069">
    <property type="entry name" value="Pkinase"/>
    <property type="match status" value="1"/>
</dbReference>
<comment type="caution">
    <text evidence="7">The sequence shown here is derived from an EMBL/GenBank/DDBJ whole genome shotgun (WGS) entry which is preliminary data.</text>
</comment>
<keyword evidence="2" id="KW-0547">Nucleotide-binding</keyword>
<organism evidence="7">
    <name type="scientific">Psilocybe cubensis</name>
    <name type="common">Psychedelic mushroom</name>
    <name type="synonym">Stropharia cubensis</name>
    <dbReference type="NCBI Taxonomy" id="181762"/>
    <lineage>
        <taxon>Eukaryota</taxon>
        <taxon>Fungi</taxon>
        <taxon>Dikarya</taxon>
        <taxon>Basidiomycota</taxon>
        <taxon>Agaricomycotina</taxon>
        <taxon>Agaricomycetes</taxon>
        <taxon>Agaricomycetidae</taxon>
        <taxon>Agaricales</taxon>
        <taxon>Agaricineae</taxon>
        <taxon>Strophariaceae</taxon>
        <taxon>Psilocybe</taxon>
    </lineage>
</organism>
<keyword evidence="4" id="KW-0067">ATP-binding</keyword>
<dbReference type="GO" id="GO:0005634">
    <property type="term" value="C:nucleus"/>
    <property type="evidence" value="ECO:0007669"/>
    <property type="project" value="TreeGrafter"/>
</dbReference>
<dbReference type="EMBL" id="JAFIQS010000007">
    <property type="protein sequence ID" value="KAG5167345.1"/>
    <property type="molecule type" value="Genomic_DNA"/>
</dbReference>
<gene>
    <name evidence="7" type="ORF">JR316_007693</name>
</gene>
<evidence type="ECO:0000256" key="5">
    <source>
        <dbReference type="ARBA" id="ARBA00037982"/>
    </source>
</evidence>
<name>A0A8H8CJJ9_PSICU</name>
<proteinExistence type="inferred from homology"/>
<dbReference type="PANTHER" id="PTHR11042">
    <property type="entry name" value="EUKARYOTIC TRANSLATION INITIATION FACTOR 2-ALPHA KINASE EIF2-ALPHA KINASE -RELATED"/>
    <property type="match status" value="1"/>
</dbReference>
<evidence type="ECO:0000256" key="2">
    <source>
        <dbReference type="ARBA" id="ARBA00022741"/>
    </source>
</evidence>
<reference evidence="7" key="1">
    <citation type="submission" date="2021-02" db="EMBL/GenBank/DDBJ databases">
        <title>Psilocybe cubensis genome.</title>
        <authorList>
            <person name="Mckernan K.J."/>
            <person name="Crawford S."/>
            <person name="Trippe A."/>
            <person name="Kane L.T."/>
            <person name="Mclaughlin S."/>
        </authorList>
    </citation>
    <scope>NUCLEOTIDE SEQUENCE [LARGE SCALE GENOMIC DNA]</scope>
    <source>
        <strain evidence="7">MGC-MH-2018</strain>
    </source>
</reference>
<evidence type="ECO:0000313" key="7">
    <source>
        <dbReference type="EMBL" id="KAG5167345.1"/>
    </source>
</evidence>
<protein>
    <recommendedName>
        <fullName evidence="6">Protein kinase domain-containing protein</fullName>
    </recommendedName>
</protein>
<evidence type="ECO:0000259" key="6">
    <source>
        <dbReference type="PROSITE" id="PS50011"/>
    </source>
</evidence>
<dbReference type="GO" id="GO:0005524">
    <property type="term" value="F:ATP binding"/>
    <property type="evidence" value="ECO:0007669"/>
    <property type="project" value="UniProtKB-KW"/>
</dbReference>
<dbReference type="PROSITE" id="PS50011">
    <property type="entry name" value="PROTEIN_KINASE_DOM"/>
    <property type="match status" value="1"/>
</dbReference>
<dbReference type="SUPFAM" id="SSF56112">
    <property type="entry name" value="Protein kinase-like (PK-like)"/>
    <property type="match status" value="1"/>
</dbReference>
<evidence type="ECO:0000256" key="1">
    <source>
        <dbReference type="ARBA" id="ARBA00022679"/>
    </source>
</evidence>
<sequence>MTSDLERWLGEVRIPPRDETRRIMAQCIIGLATLHSLGIIHADMKPANVFLDERLNVKIGDFGLSRFSVEPRPLRANVGYGIVRVGTELPGGLLGVGGHFDGDAGRRR</sequence>